<evidence type="ECO:0000313" key="2">
    <source>
        <dbReference type="EMBL" id="SIS23258.1"/>
    </source>
</evidence>
<sequence>MTSAPARHRAADGEVAEPPVTAAEQYRDIVGAEDPTGMSTDGDRVRIGGQWILTDDAYTRLQDMATRRGWKGRRARKRITAEKRRHRAAIENMRVTGGFDVETPVFTPRGYKGAGGGRMLSIGKLPEYRGTSTQVGGGMYPFCFGARSPVLGTPSGHHMVTGADFGFDPLTWFTDGPLTAPVLFMLALNGYGKSTEIRHMVLGMIAQGCTAIFPDTKPDYVMVTDRVVGQVSTLSYGRHAINPLAIGGLASVLARLGQRKERRRADEALADRVRSQCRARQVTAVVNLLELKRKEGSVADWEETVLAAALTVLYANSHAERFGRFDDNHPPLIENLYAVIDANLPELFADSGADTADQYRALTLPLRQGLRALTQGPFGQVFNAHSTEPVDLSHPAVTIDLSQIPEGDRNLLAAVLLTCWSDCFGAIEAAHVLADAGLAPRRTFILVMDELWRILRAGAGMIDRVDELTRLNRQMGVVLIMITHTLKDLASFESEADVQKALGFIERAQAKIIGPVGDNELNLLSRVVSFTETDRARIAEFASAPPPDDKRLAKERAQYAAEVAEARARGDVPPPKRIREADGTGCFMLKIGTGGKEDPGIPFRLTLSQFARDANVHNTNQAFESSDDDVEVIDAVVVDETEALL</sequence>
<accession>A0A1N7HEW4</accession>
<organism evidence="2 3">
    <name type="scientific">Williamsia sterculiae</name>
    <dbReference type="NCBI Taxonomy" id="1344003"/>
    <lineage>
        <taxon>Bacteria</taxon>
        <taxon>Bacillati</taxon>
        <taxon>Actinomycetota</taxon>
        <taxon>Actinomycetes</taxon>
        <taxon>Mycobacteriales</taxon>
        <taxon>Nocardiaceae</taxon>
        <taxon>Williamsia</taxon>
    </lineage>
</organism>
<gene>
    <name evidence="2" type="ORF">SAMN05445060_4084</name>
</gene>
<evidence type="ECO:0000256" key="1">
    <source>
        <dbReference type="SAM" id="MobiDB-lite"/>
    </source>
</evidence>
<dbReference type="InterPro" id="IPR027417">
    <property type="entry name" value="P-loop_NTPase"/>
</dbReference>
<dbReference type="Proteomes" id="UP000186218">
    <property type="component" value="Unassembled WGS sequence"/>
</dbReference>
<keyword evidence="3" id="KW-1185">Reference proteome</keyword>
<dbReference type="Gene3D" id="3.40.50.300">
    <property type="entry name" value="P-loop containing nucleotide triphosphate hydrolases"/>
    <property type="match status" value="1"/>
</dbReference>
<evidence type="ECO:0000313" key="3">
    <source>
        <dbReference type="Proteomes" id="UP000186218"/>
    </source>
</evidence>
<dbReference type="RefSeq" id="WP_076482872.1">
    <property type="nucleotide sequence ID" value="NZ_FTNT01000016.1"/>
</dbReference>
<protein>
    <recommendedName>
        <fullName evidence="4">AAA-like domain-containing protein</fullName>
    </recommendedName>
</protein>
<dbReference type="AlphaFoldDB" id="A0A1N7HEW4"/>
<dbReference type="STRING" id="1344003.SAMN05445060_4084"/>
<feature type="region of interest" description="Disordered" evidence="1">
    <location>
        <begin position="1"/>
        <end position="21"/>
    </location>
</feature>
<name>A0A1N7HEW4_9NOCA</name>
<evidence type="ECO:0008006" key="4">
    <source>
        <dbReference type="Google" id="ProtNLM"/>
    </source>
</evidence>
<reference evidence="2 3" key="1">
    <citation type="submission" date="2017-01" db="EMBL/GenBank/DDBJ databases">
        <authorList>
            <person name="Mah S.A."/>
            <person name="Swanson W.J."/>
            <person name="Moy G.W."/>
            <person name="Vacquier V.D."/>
        </authorList>
    </citation>
    <scope>NUCLEOTIDE SEQUENCE [LARGE SCALE GENOMIC DNA]</scope>
    <source>
        <strain evidence="2 3">CPCC 203464</strain>
    </source>
</reference>
<proteinExistence type="predicted"/>
<dbReference type="OrthoDB" id="9804380at2"/>
<dbReference type="SUPFAM" id="SSF52540">
    <property type="entry name" value="P-loop containing nucleoside triphosphate hydrolases"/>
    <property type="match status" value="1"/>
</dbReference>
<dbReference type="EMBL" id="FTNT01000016">
    <property type="protein sequence ID" value="SIS23258.1"/>
    <property type="molecule type" value="Genomic_DNA"/>
</dbReference>